<name>A0A9X2VRX2_9PSEU</name>
<dbReference type="InterPro" id="IPR037401">
    <property type="entry name" value="SnoaL-like"/>
</dbReference>
<evidence type="ECO:0000259" key="1">
    <source>
        <dbReference type="Pfam" id="PF13474"/>
    </source>
</evidence>
<sequence length="152" mass="17273">MTTTEPSLQTVLLRRMDEWKKAFEAKDVDSVMSFYADGDDFSAFDLMPPIEFRGGEMWRENWAGFFAVCEGPLSLEFSNVEVHASHDLGFARLMVRMVGTMNGEGLDMWVRTTNCFRLIDGEWLMIHDHVSMPSDLATGRTLTHLSPTKPFG</sequence>
<evidence type="ECO:0000313" key="2">
    <source>
        <dbReference type="EMBL" id="MCS7480428.1"/>
    </source>
</evidence>
<dbReference type="AlphaFoldDB" id="A0A9X2VRX2"/>
<keyword evidence="3" id="KW-1185">Reference proteome</keyword>
<evidence type="ECO:0000313" key="3">
    <source>
        <dbReference type="Proteomes" id="UP001141259"/>
    </source>
</evidence>
<accession>A0A9X2VRX2</accession>
<protein>
    <submittedName>
        <fullName evidence="2">Nuclear transport factor 2 family protein</fullName>
    </submittedName>
</protein>
<dbReference type="EMBL" id="JANYMP010000013">
    <property type="protein sequence ID" value="MCS7480428.1"/>
    <property type="molecule type" value="Genomic_DNA"/>
</dbReference>
<reference evidence="2" key="1">
    <citation type="submission" date="2022-08" db="EMBL/GenBank/DDBJ databases">
        <authorList>
            <person name="Tistechok S."/>
            <person name="Samborskyy M."/>
            <person name="Roman I."/>
        </authorList>
    </citation>
    <scope>NUCLEOTIDE SEQUENCE</scope>
    <source>
        <strain evidence="2">DSM 103496</strain>
    </source>
</reference>
<dbReference type="Pfam" id="PF13474">
    <property type="entry name" value="SnoaL_3"/>
    <property type="match status" value="1"/>
</dbReference>
<gene>
    <name evidence="2" type="ORF">NZH93_26535</name>
</gene>
<dbReference type="InterPro" id="IPR032710">
    <property type="entry name" value="NTF2-like_dom_sf"/>
</dbReference>
<comment type="caution">
    <text evidence="2">The sequence shown here is derived from an EMBL/GenBank/DDBJ whole genome shotgun (WGS) entry which is preliminary data.</text>
</comment>
<proteinExistence type="predicted"/>
<organism evidence="2 3">
    <name type="scientific">Umezawaea endophytica</name>
    <dbReference type="NCBI Taxonomy" id="1654476"/>
    <lineage>
        <taxon>Bacteria</taxon>
        <taxon>Bacillati</taxon>
        <taxon>Actinomycetota</taxon>
        <taxon>Actinomycetes</taxon>
        <taxon>Pseudonocardiales</taxon>
        <taxon>Pseudonocardiaceae</taxon>
        <taxon>Umezawaea</taxon>
    </lineage>
</organism>
<dbReference type="Proteomes" id="UP001141259">
    <property type="component" value="Unassembled WGS sequence"/>
</dbReference>
<feature type="domain" description="SnoaL-like" evidence="1">
    <location>
        <begin position="16"/>
        <end position="133"/>
    </location>
</feature>
<dbReference type="RefSeq" id="WP_259625919.1">
    <property type="nucleotide sequence ID" value="NZ_JANYMP010000013.1"/>
</dbReference>
<dbReference type="SUPFAM" id="SSF54427">
    <property type="entry name" value="NTF2-like"/>
    <property type="match status" value="1"/>
</dbReference>
<dbReference type="Gene3D" id="3.10.450.50">
    <property type="match status" value="1"/>
</dbReference>